<feature type="region of interest" description="Disordered" evidence="1">
    <location>
        <begin position="1"/>
        <end position="97"/>
    </location>
</feature>
<proteinExistence type="predicted"/>
<evidence type="ECO:0000313" key="3">
    <source>
        <dbReference type="Proteomes" id="UP000193920"/>
    </source>
</evidence>
<keyword evidence="3" id="KW-1185">Reference proteome</keyword>
<feature type="compositionally biased region" description="Low complexity" evidence="1">
    <location>
        <begin position="54"/>
        <end position="74"/>
    </location>
</feature>
<accession>A0A1Y2BWV0</accession>
<gene>
    <name evidence="2" type="ORF">LY90DRAFT_46285</name>
</gene>
<dbReference type="EMBL" id="MCOG01000133">
    <property type="protein sequence ID" value="ORY39231.1"/>
    <property type="molecule type" value="Genomic_DNA"/>
</dbReference>
<feature type="compositionally biased region" description="Basic and acidic residues" evidence="1">
    <location>
        <begin position="75"/>
        <end position="84"/>
    </location>
</feature>
<name>A0A1Y2BWV0_9FUNG</name>
<organism evidence="2 3">
    <name type="scientific">Neocallimastix californiae</name>
    <dbReference type="NCBI Taxonomy" id="1754190"/>
    <lineage>
        <taxon>Eukaryota</taxon>
        <taxon>Fungi</taxon>
        <taxon>Fungi incertae sedis</taxon>
        <taxon>Chytridiomycota</taxon>
        <taxon>Chytridiomycota incertae sedis</taxon>
        <taxon>Neocallimastigomycetes</taxon>
        <taxon>Neocallimastigales</taxon>
        <taxon>Neocallimastigaceae</taxon>
        <taxon>Neocallimastix</taxon>
    </lineage>
</organism>
<dbReference type="AlphaFoldDB" id="A0A1Y2BWV0"/>
<feature type="compositionally biased region" description="Polar residues" evidence="1">
    <location>
        <begin position="32"/>
        <end position="41"/>
    </location>
</feature>
<comment type="caution">
    <text evidence="2">The sequence shown here is derived from an EMBL/GenBank/DDBJ whole genome shotgun (WGS) entry which is preliminary data.</text>
</comment>
<dbReference type="Proteomes" id="UP000193920">
    <property type="component" value="Unassembled WGS sequence"/>
</dbReference>
<sequence>MGKHEKPKLLPEIPRENSLITSNQITKKELTVNRNNKSSRAANGLRDGKKSRPNSKSNSRPNSQKNKSNKINNDNNKDDLEHNITIDPKTNNIEIYD</sequence>
<reference evidence="2 3" key="1">
    <citation type="submission" date="2016-08" db="EMBL/GenBank/DDBJ databases">
        <title>A Parts List for Fungal Cellulosomes Revealed by Comparative Genomics.</title>
        <authorList>
            <consortium name="DOE Joint Genome Institute"/>
            <person name="Haitjema C.H."/>
            <person name="Gilmore S.P."/>
            <person name="Henske J.K."/>
            <person name="Solomon K.V."/>
            <person name="De Groot R."/>
            <person name="Kuo A."/>
            <person name="Mondo S.J."/>
            <person name="Salamov A.A."/>
            <person name="Labutti K."/>
            <person name="Zhao Z."/>
            <person name="Chiniquy J."/>
            <person name="Barry K."/>
            <person name="Brewer H.M."/>
            <person name="Purvine S.O."/>
            <person name="Wright A.T."/>
            <person name="Boxma B."/>
            <person name="Van Alen T."/>
            <person name="Hackstein J.H."/>
            <person name="Baker S.E."/>
            <person name="Grigoriev I.V."/>
            <person name="O'Malley M.A."/>
        </authorList>
    </citation>
    <scope>NUCLEOTIDE SEQUENCE [LARGE SCALE GENOMIC DNA]</scope>
    <source>
        <strain evidence="2 3">G1</strain>
    </source>
</reference>
<evidence type="ECO:0000256" key="1">
    <source>
        <dbReference type="SAM" id="MobiDB-lite"/>
    </source>
</evidence>
<feature type="compositionally biased region" description="Polar residues" evidence="1">
    <location>
        <begin position="88"/>
        <end position="97"/>
    </location>
</feature>
<protein>
    <submittedName>
        <fullName evidence="2">Uncharacterized protein</fullName>
    </submittedName>
</protein>
<evidence type="ECO:0000313" key="2">
    <source>
        <dbReference type="EMBL" id="ORY39231.1"/>
    </source>
</evidence>